<evidence type="ECO:0000313" key="7">
    <source>
        <dbReference type="EMBL" id="OAO16240.1"/>
    </source>
</evidence>
<organism evidence="7 8">
    <name type="scientific">Blastocystis sp. subtype 1 (strain ATCC 50177 / NandII)</name>
    <dbReference type="NCBI Taxonomy" id="478820"/>
    <lineage>
        <taxon>Eukaryota</taxon>
        <taxon>Sar</taxon>
        <taxon>Stramenopiles</taxon>
        <taxon>Bigyra</taxon>
        <taxon>Opalozoa</taxon>
        <taxon>Opalinata</taxon>
        <taxon>Blastocystidae</taxon>
        <taxon>Blastocystis</taxon>
    </lineage>
</organism>
<dbReference type="Pfam" id="PF13896">
    <property type="entry name" value="Glyco_transf_49"/>
    <property type="match status" value="1"/>
</dbReference>
<keyword evidence="7" id="KW-0808">Transferase</keyword>
<keyword evidence="8" id="KW-1185">Reference proteome</keyword>
<accession>A0A196SGQ2</accession>
<evidence type="ECO:0000256" key="1">
    <source>
        <dbReference type="ARBA" id="ARBA00004606"/>
    </source>
</evidence>
<evidence type="ECO:0000256" key="5">
    <source>
        <dbReference type="ARBA" id="ARBA00023136"/>
    </source>
</evidence>
<comment type="caution">
    <text evidence="7">The sequence shown here is derived from an EMBL/GenBank/DDBJ whole genome shotgun (WGS) entry which is preliminary data.</text>
</comment>
<dbReference type="PANTHER" id="PTHR12270:SF52">
    <property type="entry name" value="GLYCOSYLTRANSFERASE-LIKE PROTEIN GNT13-RELATED"/>
    <property type="match status" value="1"/>
</dbReference>
<dbReference type="InterPro" id="IPR051292">
    <property type="entry name" value="Xyl/GlcA_transferase"/>
</dbReference>
<keyword evidence="5" id="KW-0472">Membrane</keyword>
<dbReference type="EMBL" id="LXWW01000092">
    <property type="protein sequence ID" value="OAO16240.1"/>
    <property type="molecule type" value="Genomic_DNA"/>
</dbReference>
<keyword evidence="6" id="KW-0325">Glycoprotein</keyword>
<evidence type="ECO:0000256" key="2">
    <source>
        <dbReference type="ARBA" id="ARBA00022692"/>
    </source>
</evidence>
<gene>
    <name evidence="7" type="ORF">AV274_2020</name>
</gene>
<dbReference type="AlphaFoldDB" id="A0A196SGQ2"/>
<dbReference type="GO" id="GO:0035269">
    <property type="term" value="P:protein O-linked glycosylation via mannose"/>
    <property type="evidence" value="ECO:0007669"/>
    <property type="project" value="TreeGrafter"/>
</dbReference>
<keyword evidence="4" id="KW-1133">Transmembrane helix</keyword>
<dbReference type="PANTHER" id="PTHR12270">
    <property type="entry name" value="GLYCOSYLTRANSFERASE-RELATED"/>
    <property type="match status" value="1"/>
</dbReference>
<comment type="subcellular location">
    <subcellularLocation>
        <location evidence="1">Membrane</location>
        <topology evidence="1">Single-pass type II membrane protein</topology>
    </subcellularLocation>
</comment>
<dbReference type="Proteomes" id="UP000078348">
    <property type="component" value="Unassembled WGS sequence"/>
</dbReference>
<dbReference type="OrthoDB" id="205012at2759"/>
<keyword evidence="2" id="KW-0812">Transmembrane</keyword>
<proteinExistence type="predicted"/>
<reference evidence="7 8" key="1">
    <citation type="submission" date="2016-05" db="EMBL/GenBank/DDBJ databases">
        <title>Nuclear genome of Blastocystis sp. subtype 1 NandII.</title>
        <authorList>
            <person name="Gentekaki E."/>
            <person name="Curtis B."/>
            <person name="Stairs C."/>
            <person name="Eme L."/>
            <person name="Herman E."/>
            <person name="Klimes V."/>
            <person name="Arias M.C."/>
            <person name="Elias M."/>
            <person name="Hilliou F."/>
            <person name="Klute M."/>
            <person name="Malik S.-B."/>
            <person name="Pightling A."/>
            <person name="Rachubinski R."/>
            <person name="Salas D."/>
            <person name="Schlacht A."/>
            <person name="Suga H."/>
            <person name="Archibald J."/>
            <person name="Ball S.G."/>
            <person name="Clark G."/>
            <person name="Dacks J."/>
            <person name="Van Der Giezen M."/>
            <person name="Tsaousis A."/>
            <person name="Roger A."/>
        </authorList>
    </citation>
    <scope>NUCLEOTIDE SEQUENCE [LARGE SCALE GENOMIC DNA]</scope>
    <source>
        <strain evidence="8">ATCC 50177 / NandII</strain>
    </source>
</reference>
<dbReference type="GO" id="GO:0015020">
    <property type="term" value="F:glucuronosyltransferase activity"/>
    <property type="evidence" value="ECO:0007669"/>
    <property type="project" value="TreeGrafter"/>
</dbReference>
<dbReference type="GO" id="GO:0042285">
    <property type="term" value="F:xylosyltransferase activity"/>
    <property type="evidence" value="ECO:0007669"/>
    <property type="project" value="TreeGrafter"/>
</dbReference>
<keyword evidence="3" id="KW-0735">Signal-anchor</keyword>
<sequence>MRSERQDTSVIARFLSEHPDALVKCNTTPALYEYCQEHYEIAWNSGTKQFSEYTAAPFIPEGVPDYTVTTHTSVNRLHFFPQMRERWTGPISMTIFTLWTEIPLVESFLKTVNGSGVRIVIYLVDNRSPFSATDNCVYKPQWSDELHRNITTCKPMKNPIYPINTLRRLAINNIHTTHFVNLDMDLWPSFQLYEGLLRIDAATANADRVAFVLPAFQFTTQVREICKTEPNCFEQLKKDLPATKADLLNCMHREVCQIANARLPTHRFVDQAWWTEKQPVQTLPCVPFAIMEPYVVMRRTPRSPMYSEHFINYGYNKVQFIDELEHRGYVFAVLTVGFGFDIPHKPSVYADEYEESWRVKNVINQDVYADFLQQLHAEKKETRQPICEYKAALAKYRGSY</sequence>
<evidence type="ECO:0000256" key="4">
    <source>
        <dbReference type="ARBA" id="ARBA00022989"/>
    </source>
</evidence>
<dbReference type="GO" id="GO:0016020">
    <property type="term" value="C:membrane"/>
    <property type="evidence" value="ECO:0007669"/>
    <property type="project" value="UniProtKB-SubCell"/>
</dbReference>
<protein>
    <submittedName>
        <fullName evidence="7">Glycosyltransferase-like protein LARGE2-like protein</fullName>
    </submittedName>
</protein>
<evidence type="ECO:0000256" key="3">
    <source>
        <dbReference type="ARBA" id="ARBA00022968"/>
    </source>
</evidence>
<name>A0A196SGQ2_BLAHN</name>
<evidence type="ECO:0000313" key="8">
    <source>
        <dbReference type="Proteomes" id="UP000078348"/>
    </source>
</evidence>
<evidence type="ECO:0000256" key="6">
    <source>
        <dbReference type="ARBA" id="ARBA00023180"/>
    </source>
</evidence>